<protein>
    <submittedName>
        <fullName evidence="2">Uncharacterized protein</fullName>
    </submittedName>
</protein>
<dbReference type="EMBL" id="LSSL01007511">
    <property type="protein sequence ID" value="OLY77960.1"/>
    <property type="molecule type" value="Genomic_DNA"/>
</dbReference>
<evidence type="ECO:0000313" key="3">
    <source>
        <dbReference type="Proteomes" id="UP000187455"/>
    </source>
</evidence>
<organism evidence="2 3">
    <name type="scientific">Smittium mucronatum</name>
    <dbReference type="NCBI Taxonomy" id="133383"/>
    <lineage>
        <taxon>Eukaryota</taxon>
        <taxon>Fungi</taxon>
        <taxon>Fungi incertae sedis</taxon>
        <taxon>Zoopagomycota</taxon>
        <taxon>Kickxellomycotina</taxon>
        <taxon>Harpellomycetes</taxon>
        <taxon>Harpellales</taxon>
        <taxon>Legeriomycetaceae</taxon>
        <taxon>Smittium</taxon>
    </lineage>
</organism>
<keyword evidence="1" id="KW-0732">Signal</keyword>
<feature type="chain" id="PRO_5012141596" evidence="1">
    <location>
        <begin position="21"/>
        <end position="259"/>
    </location>
</feature>
<sequence length="259" mass="29680">MNLFCTVSFMLLGLFENSNGLHLNTLKKNPEGFQVGHYGSDTQIPEGNAFSEKSVPSKLHDYEKDTQMGENGNEFYTVFKREQPSNSFLESDIESNDPYTKDLSESLCREYLVMRTVCNNIFELKNKINLEVKEFAITNKHYGSNSIKRVASHYIIWFNYFSSDVEDSLEYLQESKNLMQKGVFNELESILKKFKKFGDEVHDTLSSILNGKYSNASEEDKQGKIKLEKASKLVNAVIGDMKNDTTLKKYEIFEMLGGI</sequence>
<name>A0A1R0GM57_9FUNG</name>
<comment type="caution">
    <text evidence="2">The sequence shown here is derived from an EMBL/GenBank/DDBJ whole genome shotgun (WGS) entry which is preliminary data.</text>
</comment>
<evidence type="ECO:0000313" key="2">
    <source>
        <dbReference type="EMBL" id="OLY77960.1"/>
    </source>
</evidence>
<proteinExistence type="predicted"/>
<feature type="signal peptide" evidence="1">
    <location>
        <begin position="1"/>
        <end position="20"/>
    </location>
</feature>
<evidence type="ECO:0000256" key="1">
    <source>
        <dbReference type="SAM" id="SignalP"/>
    </source>
</evidence>
<reference evidence="2 3" key="1">
    <citation type="journal article" date="2016" name="Mol. Biol. Evol.">
        <title>Genome-Wide Survey of Gut Fungi (Harpellales) Reveals the First Horizontally Transferred Ubiquitin Gene from a Mosquito Host.</title>
        <authorList>
            <person name="Wang Y."/>
            <person name="White M.M."/>
            <person name="Kvist S."/>
            <person name="Moncalvo J.M."/>
        </authorList>
    </citation>
    <scope>NUCLEOTIDE SEQUENCE [LARGE SCALE GENOMIC DNA]</scope>
    <source>
        <strain evidence="2 3">ALG-7-W6</strain>
    </source>
</reference>
<gene>
    <name evidence="2" type="ORF">AYI68_g7999</name>
</gene>
<dbReference type="Proteomes" id="UP000187455">
    <property type="component" value="Unassembled WGS sequence"/>
</dbReference>
<keyword evidence="3" id="KW-1185">Reference proteome</keyword>
<accession>A0A1R0GM57</accession>
<dbReference type="AlphaFoldDB" id="A0A1R0GM57"/>